<evidence type="ECO:0000313" key="2">
    <source>
        <dbReference type="EMBL" id="KAI3878605.1"/>
    </source>
</evidence>
<protein>
    <submittedName>
        <fullName evidence="2">Uncharacterized protein</fullName>
    </submittedName>
</protein>
<feature type="region of interest" description="Disordered" evidence="1">
    <location>
        <begin position="1"/>
        <end position="29"/>
    </location>
</feature>
<evidence type="ECO:0000256" key="1">
    <source>
        <dbReference type="SAM" id="MobiDB-lite"/>
    </source>
</evidence>
<gene>
    <name evidence="2" type="ORF">MKW98_027910</name>
</gene>
<dbReference type="Proteomes" id="UP001202328">
    <property type="component" value="Unassembled WGS sequence"/>
</dbReference>
<proteinExistence type="predicted"/>
<comment type="caution">
    <text evidence="2">The sequence shown here is derived from an EMBL/GenBank/DDBJ whole genome shotgun (WGS) entry which is preliminary data.</text>
</comment>
<reference evidence="2" key="1">
    <citation type="submission" date="2022-04" db="EMBL/GenBank/DDBJ databases">
        <title>A functionally conserved STORR gene fusion in Papaver species that diverged 16.8 million years ago.</title>
        <authorList>
            <person name="Catania T."/>
        </authorList>
    </citation>
    <scope>NUCLEOTIDE SEQUENCE</scope>
    <source>
        <strain evidence="2">S-188037</strain>
    </source>
</reference>
<evidence type="ECO:0000313" key="3">
    <source>
        <dbReference type="Proteomes" id="UP001202328"/>
    </source>
</evidence>
<organism evidence="2 3">
    <name type="scientific">Papaver atlanticum</name>
    <dbReference type="NCBI Taxonomy" id="357466"/>
    <lineage>
        <taxon>Eukaryota</taxon>
        <taxon>Viridiplantae</taxon>
        <taxon>Streptophyta</taxon>
        <taxon>Embryophyta</taxon>
        <taxon>Tracheophyta</taxon>
        <taxon>Spermatophyta</taxon>
        <taxon>Magnoliopsida</taxon>
        <taxon>Ranunculales</taxon>
        <taxon>Papaveraceae</taxon>
        <taxon>Papaveroideae</taxon>
        <taxon>Papaver</taxon>
    </lineage>
</organism>
<dbReference type="EMBL" id="JAJJMB010012301">
    <property type="protein sequence ID" value="KAI3878605.1"/>
    <property type="molecule type" value="Genomic_DNA"/>
</dbReference>
<sequence>MVNVVSDSEDSKDDPLYDIASDNDESHGIPVTTYNSEGSQTNMHTNVRHSLKHMDVKCTHCGALHWMDERLMKSSRKKPKFGTCCLEGKIKLPPLQVPPKELMELYEGNGYLARLFRSKIRR</sequence>
<dbReference type="AlphaFoldDB" id="A0AAD4XAS1"/>
<name>A0AAD4XAS1_9MAGN</name>
<accession>A0AAD4XAS1</accession>
<keyword evidence="3" id="KW-1185">Reference proteome</keyword>